<evidence type="ECO:0000256" key="5">
    <source>
        <dbReference type="ARBA" id="ARBA00022729"/>
    </source>
</evidence>
<evidence type="ECO:0000256" key="2">
    <source>
        <dbReference type="ARBA" id="ARBA00007843"/>
    </source>
</evidence>
<feature type="signal peptide" evidence="11">
    <location>
        <begin position="1"/>
        <end position="22"/>
    </location>
</feature>
<dbReference type="GO" id="GO:0098552">
    <property type="term" value="C:side of membrane"/>
    <property type="evidence" value="ECO:0007669"/>
    <property type="project" value="UniProtKB-KW"/>
</dbReference>
<dbReference type="PROSITE" id="PS50213">
    <property type="entry name" value="FAS1"/>
    <property type="match status" value="1"/>
</dbReference>
<dbReference type="EMBL" id="OZ034813">
    <property type="protein sequence ID" value="CAL1356859.1"/>
    <property type="molecule type" value="Genomic_DNA"/>
</dbReference>
<keyword evidence="14" id="KW-1185">Reference proteome</keyword>
<evidence type="ECO:0000256" key="9">
    <source>
        <dbReference type="ARBA" id="ARBA00024686"/>
    </source>
</evidence>
<evidence type="ECO:0000256" key="10">
    <source>
        <dbReference type="SAM" id="MobiDB-lite"/>
    </source>
</evidence>
<evidence type="ECO:0000256" key="4">
    <source>
        <dbReference type="ARBA" id="ARBA00022622"/>
    </source>
</evidence>
<organism evidence="13 14">
    <name type="scientific">Linum trigynum</name>
    <dbReference type="NCBI Taxonomy" id="586398"/>
    <lineage>
        <taxon>Eukaryota</taxon>
        <taxon>Viridiplantae</taxon>
        <taxon>Streptophyta</taxon>
        <taxon>Embryophyta</taxon>
        <taxon>Tracheophyta</taxon>
        <taxon>Spermatophyta</taxon>
        <taxon>Magnoliopsida</taxon>
        <taxon>eudicotyledons</taxon>
        <taxon>Gunneridae</taxon>
        <taxon>Pentapetalae</taxon>
        <taxon>rosids</taxon>
        <taxon>fabids</taxon>
        <taxon>Malpighiales</taxon>
        <taxon>Linaceae</taxon>
        <taxon>Linum</taxon>
    </lineage>
</organism>
<evidence type="ECO:0000256" key="1">
    <source>
        <dbReference type="ARBA" id="ARBA00004609"/>
    </source>
</evidence>
<comment type="similarity">
    <text evidence="2">Belongs to the fasciclin-like AGP family.</text>
</comment>
<accession>A0AAV2CJU9</accession>
<keyword evidence="6" id="KW-0654">Proteoglycan</keyword>
<feature type="domain" description="FAS1" evidence="12">
    <location>
        <begin position="37"/>
        <end position="181"/>
    </location>
</feature>
<evidence type="ECO:0000259" key="12">
    <source>
        <dbReference type="PROSITE" id="PS50213"/>
    </source>
</evidence>
<dbReference type="GO" id="GO:0005886">
    <property type="term" value="C:plasma membrane"/>
    <property type="evidence" value="ECO:0007669"/>
    <property type="project" value="UniProtKB-SubCell"/>
</dbReference>
<comment type="function">
    <text evidence="9">May be a cell surface adhesion protein.</text>
</comment>
<evidence type="ECO:0000313" key="13">
    <source>
        <dbReference type="EMBL" id="CAL1356859.1"/>
    </source>
</evidence>
<dbReference type="PANTHER" id="PTHR32077">
    <property type="entry name" value="FASCICLIN-LIKE ARABINOGALACTAN PROTEIN"/>
    <property type="match status" value="1"/>
</dbReference>
<keyword evidence="4" id="KW-0336">GPI-anchor</keyword>
<dbReference type="InterPro" id="IPR036378">
    <property type="entry name" value="FAS1_dom_sf"/>
</dbReference>
<keyword evidence="4" id="KW-0449">Lipoprotein</keyword>
<evidence type="ECO:0000256" key="6">
    <source>
        <dbReference type="ARBA" id="ARBA00022974"/>
    </source>
</evidence>
<keyword evidence="8" id="KW-0325">Glycoprotein</keyword>
<feature type="region of interest" description="Disordered" evidence="10">
    <location>
        <begin position="190"/>
        <end position="227"/>
    </location>
</feature>
<feature type="chain" id="PRO_5043808053" description="FAS1 domain-containing protein" evidence="11">
    <location>
        <begin position="23"/>
        <end position="251"/>
    </location>
</feature>
<feature type="compositionally biased region" description="Low complexity" evidence="10">
    <location>
        <begin position="190"/>
        <end position="202"/>
    </location>
</feature>
<gene>
    <name evidence="13" type="ORF">LTRI10_LOCUS4530</name>
</gene>
<dbReference type="Proteomes" id="UP001497516">
    <property type="component" value="Chromosome 1"/>
</dbReference>
<dbReference type="AlphaFoldDB" id="A0AAV2CJU9"/>
<keyword evidence="7" id="KW-0472">Membrane</keyword>
<evidence type="ECO:0000256" key="11">
    <source>
        <dbReference type="SAM" id="SignalP"/>
    </source>
</evidence>
<dbReference type="InterPro" id="IPR045003">
    <property type="entry name" value="FLA_A"/>
</dbReference>
<dbReference type="Pfam" id="PF02469">
    <property type="entry name" value="Fasciclin"/>
    <property type="match status" value="1"/>
</dbReference>
<dbReference type="GO" id="GO:0009834">
    <property type="term" value="P:plant-type secondary cell wall biogenesis"/>
    <property type="evidence" value="ECO:0007669"/>
    <property type="project" value="UniProtKB-ARBA"/>
</dbReference>
<reference evidence="13 14" key="1">
    <citation type="submission" date="2024-04" db="EMBL/GenBank/DDBJ databases">
        <authorList>
            <person name="Fracassetti M."/>
        </authorList>
    </citation>
    <scope>NUCLEOTIDE SEQUENCE [LARGE SCALE GENOMIC DNA]</scope>
</reference>
<comment type="subcellular location">
    <subcellularLocation>
        <location evidence="1">Cell membrane</location>
        <topology evidence="1">Lipid-anchor</topology>
        <topology evidence="1">GPI-anchor</topology>
    </subcellularLocation>
</comment>
<name>A0AAV2CJU9_9ROSI</name>
<evidence type="ECO:0000256" key="8">
    <source>
        <dbReference type="ARBA" id="ARBA00023180"/>
    </source>
</evidence>
<evidence type="ECO:0000313" key="14">
    <source>
        <dbReference type="Proteomes" id="UP001497516"/>
    </source>
</evidence>
<dbReference type="InterPro" id="IPR000782">
    <property type="entry name" value="FAS1_domain"/>
</dbReference>
<sequence length="251" mass="25797">MASTSNTILLASLLLLLLQTNAQTTPSAPAPAGPSGPVNLTAILEKNGQFTTFLRLLNTTQVGNQIPIQLNSSSEGMTVFAPTDNAFQNLKSGALNDLSVQQQVQLVLYHVAPKFYSLSNLLLVPNPVRTQATGQDGGAYGLNFTGQGNQVNVSTGVVETPINNPLAQTFPLAVYQVDKVLLPEELFGTPAPGAAPGARPRGVSGGDTDSTVDSQPAGPTAAPNGAGGRNLGRGFGLAVGLGMLCFLGALF</sequence>
<evidence type="ECO:0000256" key="3">
    <source>
        <dbReference type="ARBA" id="ARBA00022475"/>
    </source>
</evidence>
<protein>
    <recommendedName>
        <fullName evidence="12">FAS1 domain-containing protein</fullName>
    </recommendedName>
</protein>
<keyword evidence="3" id="KW-1003">Cell membrane</keyword>
<dbReference type="SUPFAM" id="SSF82153">
    <property type="entry name" value="FAS1 domain"/>
    <property type="match status" value="1"/>
</dbReference>
<dbReference type="SMART" id="SM00554">
    <property type="entry name" value="FAS1"/>
    <property type="match status" value="1"/>
</dbReference>
<dbReference type="PANTHER" id="PTHR32077:SF54">
    <property type="entry name" value="FASCICLIN-LIKE ARABINOGALACTAN PROTEIN 13-RELATED"/>
    <property type="match status" value="1"/>
</dbReference>
<evidence type="ECO:0000256" key="7">
    <source>
        <dbReference type="ARBA" id="ARBA00023136"/>
    </source>
</evidence>
<keyword evidence="5 11" id="KW-0732">Signal</keyword>
<dbReference type="FunFam" id="2.30.180.10:FF:000006">
    <property type="entry name" value="Fasciclin-like arabinogalactan protein 11"/>
    <property type="match status" value="1"/>
</dbReference>
<proteinExistence type="inferred from homology"/>
<dbReference type="Gene3D" id="2.30.180.10">
    <property type="entry name" value="FAS1 domain"/>
    <property type="match status" value="1"/>
</dbReference>